<proteinExistence type="predicted"/>
<dbReference type="SMART" id="SM00342">
    <property type="entry name" value="HTH_ARAC"/>
    <property type="match status" value="1"/>
</dbReference>
<dbReference type="AlphaFoldDB" id="A0AAX2A812"/>
<dbReference type="PANTHER" id="PTHR43130">
    <property type="entry name" value="ARAC-FAMILY TRANSCRIPTIONAL REGULATOR"/>
    <property type="match status" value="1"/>
</dbReference>
<dbReference type="Proteomes" id="UP000289193">
    <property type="component" value="Unassembled WGS sequence"/>
</dbReference>
<sequence>MKIAIVVLKNVLKSTAYGIEEIFSFNNKLCKSKEEEEIETTFVGSEEFKYFDCKPFDERIVYDIVIIPPMLKDRLEELITKELISWLKFQHSKKALLASACLGSIVLAKTKLLDRKKATTHWAYEEYFKLNFPKINIDVNKILIDEKDIITAGGVTAYVDLCLYLIEKYFSNRTATQLANLLVVDKGRESQQSYKSFSTVFLYDDKEIKELVFWLKENLHQQISIEDLAKQIDSSSKTFTRRFNKALNISPIKYLQILRAEKAKELLICTNKSFSEITFEVGYFDENSFRKLFKKHTSLNPIEFRKKFQQVITT</sequence>
<evidence type="ECO:0000313" key="5">
    <source>
        <dbReference type="EMBL" id="AXH12694.1"/>
    </source>
</evidence>
<dbReference type="RefSeq" id="WP_114839520.1">
    <property type="nucleotide sequence ID" value="NZ_CP031217.1"/>
</dbReference>
<dbReference type="GO" id="GO:0043565">
    <property type="term" value="F:sequence-specific DNA binding"/>
    <property type="evidence" value="ECO:0007669"/>
    <property type="project" value="InterPro"/>
</dbReference>
<keyword evidence="2" id="KW-0238">DNA-binding</keyword>
<dbReference type="InterPro" id="IPR029062">
    <property type="entry name" value="Class_I_gatase-like"/>
</dbReference>
<dbReference type="SUPFAM" id="SSF52317">
    <property type="entry name" value="Class I glutamine amidotransferase-like"/>
    <property type="match status" value="1"/>
</dbReference>
<dbReference type="InterPro" id="IPR009057">
    <property type="entry name" value="Homeodomain-like_sf"/>
</dbReference>
<dbReference type="EMBL" id="PDKM01000002">
    <property type="protein sequence ID" value="RXK10382.1"/>
    <property type="molecule type" value="Genomic_DNA"/>
</dbReference>
<protein>
    <submittedName>
        <fullName evidence="5">Transcriptional regulator, AraC family</fullName>
    </submittedName>
</protein>
<dbReference type="PANTHER" id="PTHR43130:SF3">
    <property type="entry name" value="HTH-TYPE TRANSCRIPTIONAL REGULATOR RV1931C"/>
    <property type="match status" value="1"/>
</dbReference>
<evidence type="ECO:0000313" key="7">
    <source>
        <dbReference type="Proteomes" id="UP000253850"/>
    </source>
</evidence>
<feature type="domain" description="HTH araC/xylS-type" evidence="4">
    <location>
        <begin position="209"/>
        <end position="307"/>
    </location>
</feature>
<evidence type="ECO:0000259" key="4">
    <source>
        <dbReference type="PROSITE" id="PS01124"/>
    </source>
</evidence>
<dbReference type="Pfam" id="PF12833">
    <property type="entry name" value="HTH_18"/>
    <property type="match status" value="1"/>
</dbReference>
<keyword evidence="3" id="KW-0804">Transcription</keyword>
<evidence type="ECO:0000256" key="2">
    <source>
        <dbReference type="ARBA" id="ARBA00023125"/>
    </source>
</evidence>
<keyword evidence="1" id="KW-0805">Transcription regulation</keyword>
<dbReference type="PROSITE" id="PS01124">
    <property type="entry name" value="HTH_ARAC_FAMILY_2"/>
    <property type="match status" value="1"/>
</dbReference>
<dbReference type="Gene3D" id="1.10.10.60">
    <property type="entry name" value="Homeodomain-like"/>
    <property type="match status" value="1"/>
</dbReference>
<dbReference type="InterPro" id="IPR002818">
    <property type="entry name" value="DJ-1/PfpI"/>
</dbReference>
<keyword evidence="8" id="KW-1185">Reference proteome</keyword>
<dbReference type="SUPFAM" id="SSF46689">
    <property type="entry name" value="Homeodomain-like"/>
    <property type="match status" value="2"/>
</dbReference>
<dbReference type="EMBL" id="CP031217">
    <property type="protein sequence ID" value="AXH12694.1"/>
    <property type="molecule type" value="Genomic_DNA"/>
</dbReference>
<dbReference type="KEGG" id="hbv:ABIV_1704"/>
<name>A0AAX2A812_9BACT</name>
<dbReference type="InterPro" id="IPR018060">
    <property type="entry name" value="HTH_AraC"/>
</dbReference>
<dbReference type="PROSITE" id="PS00041">
    <property type="entry name" value="HTH_ARAC_FAMILY_1"/>
    <property type="match status" value="1"/>
</dbReference>
<reference evidence="6 8" key="1">
    <citation type="submission" date="2017-10" db="EMBL/GenBank/DDBJ databases">
        <title>Genomics of the genus Arcobacter.</title>
        <authorList>
            <person name="Perez-Cataluna A."/>
            <person name="Figueras M.J."/>
        </authorList>
    </citation>
    <scope>NUCLEOTIDE SEQUENCE [LARGE SCALE GENOMIC DNA]</scope>
    <source>
        <strain evidence="6 8">CECT 7835</strain>
    </source>
</reference>
<reference evidence="5 7" key="2">
    <citation type="submission" date="2018-07" db="EMBL/GenBank/DDBJ databases">
        <title>Complete genome of the Arcobacter bivalviorum type strain LMG 26154.</title>
        <authorList>
            <person name="Miller W.G."/>
            <person name="Yee E."/>
            <person name="Bono J.L."/>
        </authorList>
    </citation>
    <scope>NUCLEOTIDE SEQUENCE [LARGE SCALE GENOMIC DNA]</scope>
    <source>
        <strain evidence="5 7">LMG 26154</strain>
    </source>
</reference>
<gene>
    <name evidence="5" type="ORF">ABIV_1704</name>
    <name evidence="6" type="ORF">CRV05_03670</name>
</gene>
<dbReference type="Pfam" id="PF01965">
    <property type="entry name" value="DJ-1_PfpI"/>
    <property type="match status" value="1"/>
</dbReference>
<dbReference type="InterPro" id="IPR018062">
    <property type="entry name" value="HTH_AraC-typ_CS"/>
</dbReference>
<dbReference type="Gene3D" id="3.40.50.880">
    <property type="match status" value="1"/>
</dbReference>
<dbReference type="GO" id="GO:0003700">
    <property type="term" value="F:DNA-binding transcription factor activity"/>
    <property type="evidence" value="ECO:0007669"/>
    <property type="project" value="InterPro"/>
</dbReference>
<dbReference type="Proteomes" id="UP000253850">
    <property type="component" value="Chromosome"/>
</dbReference>
<evidence type="ECO:0000256" key="3">
    <source>
        <dbReference type="ARBA" id="ARBA00023163"/>
    </source>
</evidence>
<evidence type="ECO:0000313" key="6">
    <source>
        <dbReference type="EMBL" id="RXK10382.1"/>
    </source>
</evidence>
<evidence type="ECO:0000313" key="8">
    <source>
        <dbReference type="Proteomes" id="UP000289193"/>
    </source>
</evidence>
<dbReference type="InterPro" id="IPR052158">
    <property type="entry name" value="INH-QAR"/>
</dbReference>
<evidence type="ECO:0000256" key="1">
    <source>
        <dbReference type="ARBA" id="ARBA00023015"/>
    </source>
</evidence>
<organism evidence="6 8">
    <name type="scientific">Halarcobacter bivalviorum</name>
    <dbReference type="NCBI Taxonomy" id="663364"/>
    <lineage>
        <taxon>Bacteria</taxon>
        <taxon>Pseudomonadati</taxon>
        <taxon>Campylobacterota</taxon>
        <taxon>Epsilonproteobacteria</taxon>
        <taxon>Campylobacterales</taxon>
        <taxon>Arcobacteraceae</taxon>
        <taxon>Halarcobacter</taxon>
    </lineage>
</organism>
<accession>A0AAX2A812</accession>